<dbReference type="EMBL" id="JANBQB010001470">
    <property type="protein sequence ID" value="KAJ1971188.1"/>
    <property type="molecule type" value="Genomic_DNA"/>
</dbReference>
<evidence type="ECO:0000313" key="3">
    <source>
        <dbReference type="Proteomes" id="UP001151582"/>
    </source>
</evidence>
<dbReference type="AlphaFoldDB" id="A0A9W8E9X2"/>
<evidence type="ECO:0000313" key="2">
    <source>
        <dbReference type="EMBL" id="KAJ1971188.1"/>
    </source>
</evidence>
<name>A0A9W8E9X2_9FUNG</name>
<comment type="caution">
    <text evidence="2">The sequence shown here is derived from an EMBL/GenBank/DDBJ whole genome shotgun (WGS) entry which is preliminary data.</text>
</comment>
<gene>
    <name evidence="2" type="ORF">H4R34_005821</name>
</gene>
<proteinExistence type="predicted"/>
<feature type="region of interest" description="Disordered" evidence="1">
    <location>
        <begin position="75"/>
        <end position="110"/>
    </location>
</feature>
<organism evidence="2 3">
    <name type="scientific">Dimargaris verticillata</name>
    <dbReference type="NCBI Taxonomy" id="2761393"/>
    <lineage>
        <taxon>Eukaryota</taxon>
        <taxon>Fungi</taxon>
        <taxon>Fungi incertae sedis</taxon>
        <taxon>Zoopagomycota</taxon>
        <taxon>Kickxellomycotina</taxon>
        <taxon>Dimargaritomycetes</taxon>
        <taxon>Dimargaritales</taxon>
        <taxon>Dimargaritaceae</taxon>
        <taxon>Dimargaris</taxon>
    </lineage>
</organism>
<protein>
    <submittedName>
        <fullName evidence="2">Uncharacterized protein</fullName>
    </submittedName>
</protein>
<dbReference type="Proteomes" id="UP001151582">
    <property type="component" value="Unassembled WGS sequence"/>
</dbReference>
<reference evidence="2" key="1">
    <citation type="submission" date="2022-07" db="EMBL/GenBank/DDBJ databases">
        <title>Phylogenomic reconstructions and comparative analyses of Kickxellomycotina fungi.</title>
        <authorList>
            <person name="Reynolds N.K."/>
            <person name="Stajich J.E."/>
            <person name="Barry K."/>
            <person name="Grigoriev I.V."/>
            <person name="Crous P."/>
            <person name="Smith M.E."/>
        </authorList>
    </citation>
    <scope>NUCLEOTIDE SEQUENCE</scope>
    <source>
        <strain evidence="2">RSA 567</strain>
    </source>
</reference>
<keyword evidence="3" id="KW-1185">Reference proteome</keyword>
<sequence>MPSAHLVPSLSDDEDLGFIEQLCDSSYHADLMPALYPAGSFPDTSQADATPIIWQFDNGLNLPILSVNQPWSLTSNWPNDEANAATKPSLQLDSHPMPLSDAPASTAIDS</sequence>
<feature type="non-terminal residue" evidence="2">
    <location>
        <position position="110"/>
    </location>
</feature>
<accession>A0A9W8E9X2</accession>
<evidence type="ECO:0000256" key="1">
    <source>
        <dbReference type="SAM" id="MobiDB-lite"/>
    </source>
</evidence>